<dbReference type="AlphaFoldDB" id="A0A9P4TYT6"/>
<name>A0A9P4TYT6_9PEZI</name>
<proteinExistence type="predicted"/>
<evidence type="ECO:0000256" key="1">
    <source>
        <dbReference type="SAM" id="Phobius"/>
    </source>
</evidence>
<evidence type="ECO:0000313" key="2">
    <source>
        <dbReference type="EMBL" id="KAF2431030.1"/>
    </source>
</evidence>
<protein>
    <submittedName>
        <fullName evidence="2">Uncharacterized protein</fullName>
    </submittedName>
</protein>
<sequence>MWMTMNTFFPKDLNAFWKVCFKKIWAKRSEVALISHHFLSIPTSVVVEALFLLDRKLPFSLILFPLVLLFVVVSGIVVGYLCISDWVVCAFSISGKASKQAGGRS</sequence>
<comment type="caution">
    <text evidence="2">The sequence shown here is derived from an EMBL/GenBank/DDBJ whole genome shotgun (WGS) entry which is preliminary data.</text>
</comment>
<gene>
    <name evidence="2" type="ORF">EJ08DRAFT_196593</name>
</gene>
<dbReference type="EMBL" id="MU007034">
    <property type="protein sequence ID" value="KAF2431030.1"/>
    <property type="molecule type" value="Genomic_DNA"/>
</dbReference>
<reference evidence="2" key="1">
    <citation type="journal article" date="2020" name="Stud. Mycol.">
        <title>101 Dothideomycetes genomes: a test case for predicting lifestyles and emergence of pathogens.</title>
        <authorList>
            <person name="Haridas S."/>
            <person name="Albert R."/>
            <person name="Binder M."/>
            <person name="Bloem J."/>
            <person name="Labutti K."/>
            <person name="Salamov A."/>
            <person name="Andreopoulos B."/>
            <person name="Baker S."/>
            <person name="Barry K."/>
            <person name="Bills G."/>
            <person name="Bluhm B."/>
            <person name="Cannon C."/>
            <person name="Castanera R."/>
            <person name="Culley D."/>
            <person name="Daum C."/>
            <person name="Ezra D."/>
            <person name="Gonzalez J."/>
            <person name="Henrissat B."/>
            <person name="Kuo A."/>
            <person name="Liang C."/>
            <person name="Lipzen A."/>
            <person name="Lutzoni F."/>
            <person name="Magnuson J."/>
            <person name="Mondo S."/>
            <person name="Nolan M."/>
            <person name="Ohm R."/>
            <person name="Pangilinan J."/>
            <person name="Park H.-J."/>
            <person name="Ramirez L."/>
            <person name="Alfaro M."/>
            <person name="Sun H."/>
            <person name="Tritt A."/>
            <person name="Yoshinaga Y."/>
            <person name="Zwiers L.-H."/>
            <person name="Turgeon B."/>
            <person name="Goodwin S."/>
            <person name="Spatafora J."/>
            <person name="Crous P."/>
            <person name="Grigoriev I."/>
        </authorList>
    </citation>
    <scope>NUCLEOTIDE SEQUENCE</scope>
    <source>
        <strain evidence="2">CBS 130266</strain>
    </source>
</reference>
<keyword evidence="1" id="KW-0472">Membrane</keyword>
<keyword evidence="1" id="KW-1133">Transmembrane helix</keyword>
<evidence type="ECO:0000313" key="3">
    <source>
        <dbReference type="Proteomes" id="UP000800235"/>
    </source>
</evidence>
<keyword evidence="3" id="KW-1185">Reference proteome</keyword>
<feature type="transmembrane region" description="Helical" evidence="1">
    <location>
        <begin position="59"/>
        <end position="83"/>
    </location>
</feature>
<accession>A0A9P4TYT6</accession>
<organism evidence="2 3">
    <name type="scientific">Tothia fuscella</name>
    <dbReference type="NCBI Taxonomy" id="1048955"/>
    <lineage>
        <taxon>Eukaryota</taxon>
        <taxon>Fungi</taxon>
        <taxon>Dikarya</taxon>
        <taxon>Ascomycota</taxon>
        <taxon>Pezizomycotina</taxon>
        <taxon>Dothideomycetes</taxon>
        <taxon>Pleosporomycetidae</taxon>
        <taxon>Venturiales</taxon>
        <taxon>Cylindrosympodiaceae</taxon>
        <taxon>Tothia</taxon>
    </lineage>
</organism>
<keyword evidence="1" id="KW-0812">Transmembrane</keyword>
<dbReference type="Proteomes" id="UP000800235">
    <property type="component" value="Unassembled WGS sequence"/>
</dbReference>